<keyword evidence="6" id="KW-0614">Plasmid</keyword>
<dbReference type="HAMAP" id="MF_01361">
    <property type="entry name" value="UPF0391"/>
    <property type="match status" value="1"/>
</dbReference>
<protein>
    <recommendedName>
        <fullName evidence="5">UPF0391 membrane protein ABAZ39_32765</fullName>
    </recommendedName>
</protein>
<dbReference type="GeneID" id="56448859"/>
<evidence type="ECO:0000256" key="1">
    <source>
        <dbReference type="ARBA" id="ARBA00022475"/>
    </source>
</evidence>
<dbReference type="EMBL" id="CP032324">
    <property type="protein sequence ID" value="QCN99273.1"/>
    <property type="molecule type" value="Genomic_DNA"/>
</dbReference>
<evidence type="ECO:0000256" key="5">
    <source>
        <dbReference type="HAMAP-Rule" id="MF_01361"/>
    </source>
</evidence>
<keyword evidence="4 5" id="KW-0472">Membrane</keyword>
<organism evidence="7 14">
    <name type="scientific">Azospirillum argentinense</name>
    <dbReference type="NCBI Taxonomy" id="2970906"/>
    <lineage>
        <taxon>Bacteria</taxon>
        <taxon>Pseudomonadati</taxon>
        <taxon>Pseudomonadota</taxon>
        <taxon>Alphaproteobacteria</taxon>
        <taxon>Rhodospirillales</taxon>
        <taxon>Azospirillaceae</taxon>
        <taxon>Azospirillum</taxon>
    </lineage>
</organism>
<evidence type="ECO:0000313" key="6">
    <source>
        <dbReference type="EMBL" id="AIB16612.1"/>
    </source>
</evidence>
<name>A0A5B0KVC4_9PROT</name>
<proteinExistence type="inferred from homology"/>
<reference evidence="8 15" key="5">
    <citation type="submission" date="2024-11" db="EMBL/GenBank/DDBJ databases">
        <title>Draft genome sequences of two bacteria associated to sugarcane roots in Colombia.</title>
        <authorList>
            <person name="Pardo-Diaz S."/>
            <person name="Masmela-Mendoza J."/>
            <person name="Delgadillo-Duran P."/>
            <person name="Bautista E.J."/>
            <person name="Rojas-Tapias D.F."/>
        </authorList>
    </citation>
    <scope>NUCLEOTIDE SEQUENCE [LARGE SCALE GENOMIC DNA]</scope>
    <source>
        <strain evidence="8 15">Ap18</strain>
    </source>
</reference>
<dbReference type="Proteomes" id="UP001628281">
    <property type="component" value="Unassembled WGS sequence"/>
</dbReference>
<evidence type="ECO:0000313" key="11">
    <source>
        <dbReference type="Proteomes" id="UP000027186"/>
    </source>
</evidence>
<geneLocation type="plasmid" evidence="6 11">
    <name>AbAZ39_p4</name>
</geneLocation>
<dbReference type="InterPro" id="IPR009760">
    <property type="entry name" value="DUF1328"/>
</dbReference>
<dbReference type="OrthoDB" id="8021162at2"/>
<gene>
    <name evidence="6" type="ORF">ABAZ39_32765</name>
    <name evidence="8" type="ORF">ACJ41P_28740</name>
    <name evidence="9" type="ORF">C1S70_19795</name>
    <name evidence="10" type="ORF">D3093_28970</name>
    <name evidence="7" type="ORF">FH063_003550</name>
</gene>
<keyword evidence="3 5" id="KW-1133">Transmembrane helix</keyword>
<dbReference type="Proteomes" id="UP000027186">
    <property type="component" value="Plasmid AbAZ39_p4"/>
</dbReference>
<dbReference type="Proteomes" id="UP000298595">
    <property type="component" value="Plasmid p3"/>
</dbReference>
<evidence type="ECO:0000256" key="2">
    <source>
        <dbReference type="ARBA" id="ARBA00022692"/>
    </source>
</evidence>
<evidence type="ECO:0000313" key="14">
    <source>
        <dbReference type="Proteomes" id="UP000325333"/>
    </source>
</evidence>
<dbReference type="Proteomes" id="UP000236268">
    <property type="component" value="Unassembled WGS sequence"/>
</dbReference>
<sequence>MLKWALIFFVVSLVAGALGFTNVSSATAGVAKILFGIALIIFLVFLVLALLAGEVIF</sequence>
<keyword evidence="15" id="KW-1185">Reference proteome</keyword>
<evidence type="ECO:0000313" key="13">
    <source>
        <dbReference type="Proteomes" id="UP000298595"/>
    </source>
</evidence>
<dbReference type="NCBIfam" id="NF010234">
    <property type="entry name" value="PRK13682.2-5"/>
    <property type="match status" value="1"/>
</dbReference>
<reference evidence="7 14" key="4">
    <citation type="submission" date="2019-07" db="EMBL/GenBank/DDBJ databases">
        <title>Genome sequencing of the stress-tolerant strain Azospirillum brasilense Az19.</title>
        <authorList>
            <person name="Maroniche G.A."/>
            <person name="Garcia J.E."/>
            <person name="Pagnussat L."/>
            <person name="Amenta M."/>
            <person name="Creus C.M."/>
        </authorList>
    </citation>
    <scope>NUCLEOTIDE SEQUENCE [LARGE SCALE GENOMIC DNA]</scope>
    <source>
        <strain evidence="7 14">Az19</strain>
    </source>
</reference>
<dbReference type="RefSeq" id="WP_014199667.1">
    <property type="nucleotide sequence ID" value="NZ_CP007797.1"/>
</dbReference>
<dbReference type="PIRSF" id="PIRSF036466">
    <property type="entry name" value="UCP036466"/>
    <property type="match status" value="1"/>
</dbReference>
<dbReference type="AlphaFoldDB" id="A0A5B0KVC4"/>
<keyword evidence="2 5" id="KW-0812">Transmembrane</keyword>
<geneLocation type="plasmid" evidence="9">
    <name>p12unnamed</name>
</geneLocation>
<evidence type="ECO:0000313" key="10">
    <source>
        <dbReference type="EMBL" id="QCN99273.1"/>
    </source>
</evidence>
<dbReference type="Proteomes" id="UP000325333">
    <property type="component" value="Unassembled WGS sequence"/>
</dbReference>
<dbReference type="KEGG" id="aare:D3093_28970"/>
<reference evidence="9 12" key="2">
    <citation type="submission" date="2018-01" db="EMBL/GenBank/DDBJ databases">
        <title>Whole genome sequence of Azospirillum brasilense REC3 isolated from strawberry roots.</title>
        <authorList>
            <person name="Fontana C.A."/>
            <person name="Salazar S.M."/>
            <person name="Bassi D."/>
            <person name="Puglisi E."/>
            <person name="Lovaisa N.C."/>
            <person name="Toffoli L.M."/>
            <person name="Pedraza R."/>
            <person name="Cocconcelli P.S."/>
        </authorList>
    </citation>
    <scope>NUCLEOTIDE SEQUENCE [LARGE SCALE GENOMIC DNA]</scope>
    <source>
        <strain evidence="9 12">REC3</strain>
        <plasmid evidence="9">p12unnamed</plasmid>
    </source>
</reference>
<evidence type="ECO:0000313" key="8">
    <source>
        <dbReference type="EMBL" id="MFL7905150.1"/>
    </source>
</evidence>
<evidence type="ECO:0000256" key="4">
    <source>
        <dbReference type="ARBA" id="ARBA00023136"/>
    </source>
</evidence>
<keyword evidence="1 5" id="KW-1003">Cell membrane</keyword>
<feature type="transmembrane region" description="Helical" evidence="5">
    <location>
        <begin position="29"/>
        <end position="52"/>
    </location>
</feature>
<dbReference type="GO" id="GO:0005886">
    <property type="term" value="C:plasma membrane"/>
    <property type="evidence" value="ECO:0007669"/>
    <property type="project" value="UniProtKB-SubCell"/>
</dbReference>
<dbReference type="EMBL" id="JBJLSN010000068">
    <property type="protein sequence ID" value="MFL7905150.1"/>
    <property type="molecule type" value="Genomic_DNA"/>
</dbReference>
<evidence type="ECO:0000256" key="3">
    <source>
        <dbReference type="ARBA" id="ARBA00022989"/>
    </source>
</evidence>
<dbReference type="EMBL" id="POWG01000022">
    <property type="protein sequence ID" value="PNQ97148.1"/>
    <property type="molecule type" value="Genomic_DNA"/>
</dbReference>
<dbReference type="KEGG" id="abq:ABAZ39_32765"/>
<geneLocation type="plasmid" evidence="10 13">
    <name>p3</name>
</geneLocation>
<evidence type="ECO:0000313" key="15">
    <source>
        <dbReference type="Proteomes" id="UP001628281"/>
    </source>
</evidence>
<comment type="similarity">
    <text evidence="5">Belongs to the UPF0391 family.</text>
</comment>
<comment type="subcellular location">
    <subcellularLocation>
        <location evidence="5">Cell membrane</location>
        <topology evidence="5">Single-pass membrane protein</topology>
    </subcellularLocation>
</comment>
<dbReference type="Pfam" id="PF07043">
    <property type="entry name" value="DUF1328"/>
    <property type="match status" value="1"/>
</dbReference>
<dbReference type="EMBL" id="VEWN01000003">
    <property type="protein sequence ID" value="KAA1056677.1"/>
    <property type="molecule type" value="Genomic_DNA"/>
</dbReference>
<accession>A0A060DV13</accession>
<evidence type="ECO:0000313" key="12">
    <source>
        <dbReference type="Proteomes" id="UP000236268"/>
    </source>
</evidence>
<dbReference type="EMBL" id="CP007797">
    <property type="protein sequence ID" value="AIB16612.1"/>
    <property type="molecule type" value="Genomic_DNA"/>
</dbReference>
<accession>A0A5B0KVC4</accession>
<reference evidence="6 11" key="1">
    <citation type="journal article" date="2014" name="Genome Announc.">
        <title>Complete Genome Sequence of the Model Rhizosphere Strain Azospirillum brasilense Az39, Successfully Applied in Agriculture.</title>
        <authorList>
            <person name="Rivera D."/>
            <person name="Revale S."/>
            <person name="Molina R."/>
            <person name="Gualpa J."/>
            <person name="Puente M."/>
            <person name="Maroniche G."/>
            <person name="Paris G."/>
            <person name="Baker D."/>
            <person name="Clavijo B."/>
            <person name="McLay K."/>
            <person name="Spaepen S."/>
            <person name="Perticari A."/>
            <person name="Vazquez M."/>
            <person name="Wisniewski-Dye F."/>
            <person name="Watkins C."/>
            <person name="Martinez-Abarca F."/>
            <person name="Vanderleyden J."/>
            <person name="Cassan F."/>
        </authorList>
    </citation>
    <scope>NUCLEOTIDE SEQUENCE [LARGE SCALE GENOMIC DNA]</scope>
    <source>
        <strain evidence="6 11">Az39</strain>
        <plasmid evidence="6">AbAZ39_p4</plasmid>
    </source>
</reference>
<reference evidence="10 13" key="3">
    <citation type="submission" date="2018-09" db="EMBL/GenBank/DDBJ databases">
        <title>Whole genome based analysis of evolution and adaptive divergence in Indian and Brazilian strains of Azospirillum brasilense.</title>
        <authorList>
            <person name="Singh C."/>
            <person name="Tripathi A.K."/>
        </authorList>
    </citation>
    <scope>NUCLEOTIDE SEQUENCE [LARGE SCALE GENOMIC DNA]</scope>
    <source>
        <strain evidence="10 13">MTCC4035</strain>
        <plasmid evidence="10 13">p3</plasmid>
    </source>
</reference>
<evidence type="ECO:0000313" key="9">
    <source>
        <dbReference type="EMBL" id="PNQ97148.1"/>
    </source>
</evidence>
<evidence type="ECO:0000313" key="7">
    <source>
        <dbReference type="EMBL" id="KAA1056677.1"/>
    </source>
</evidence>